<feature type="transmembrane region" description="Helical" evidence="9">
    <location>
        <begin position="655"/>
        <end position="678"/>
    </location>
</feature>
<dbReference type="PANTHER" id="PTHR22601">
    <property type="entry name" value="ISP4 LIKE PROTEIN"/>
    <property type="match status" value="1"/>
</dbReference>
<dbReference type="GO" id="GO:0016020">
    <property type="term" value="C:membrane"/>
    <property type="evidence" value="ECO:0007669"/>
    <property type="project" value="UniProtKB-SubCell"/>
</dbReference>
<gene>
    <name evidence="10" type="ORF">H0E87_013720</name>
</gene>
<feature type="transmembrane region" description="Helical" evidence="9">
    <location>
        <begin position="617"/>
        <end position="635"/>
    </location>
</feature>
<feature type="transmembrane region" description="Helical" evidence="9">
    <location>
        <begin position="541"/>
        <end position="563"/>
    </location>
</feature>
<feature type="transmembrane region" description="Helical" evidence="9">
    <location>
        <begin position="299"/>
        <end position="319"/>
    </location>
</feature>
<name>A0A8T2YPU8_POPDE</name>
<keyword evidence="11" id="KW-1185">Reference proteome</keyword>
<feature type="transmembrane region" description="Helical" evidence="9">
    <location>
        <begin position="268"/>
        <end position="293"/>
    </location>
</feature>
<dbReference type="AlphaFoldDB" id="A0A8T2YPU8"/>
<evidence type="ECO:0000256" key="4">
    <source>
        <dbReference type="ARBA" id="ARBA00022692"/>
    </source>
</evidence>
<feature type="transmembrane region" description="Helical" evidence="9">
    <location>
        <begin position="86"/>
        <end position="108"/>
    </location>
</feature>
<keyword evidence="3" id="KW-0813">Transport</keyword>
<dbReference type="NCBIfam" id="TIGR00727">
    <property type="entry name" value="ISP4_OPT"/>
    <property type="match status" value="1"/>
</dbReference>
<protein>
    <submittedName>
        <fullName evidence="10">Uncharacterized protein</fullName>
    </submittedName>
</protein>
<dbReference type="Proteomes" id="UP000807159">
    <property type="component" value="Chromosome 6"/>
</dbReference>
<reference evidence="10" key="1">
    <citation type="journal article" date="2021" name="J. Hered.">
        <title>Genome Assembly of Salicaceae Populus deltoides (Eastern Cottonwood) I-69 Based on Nanopore Sequencing and Hi-C Technologies.</title>
        <authorList>
            <person name="Bai S."/>
            <person name="Wu H."/>
            <person name="Zhang J."/>
            <person name="Pan Z."/>
            <person name="Zhao W."/>
            <person name="Li Z."/>
            <person name="Tong C."/>
        </authorList>
    </citation>
    <scope>NUCLEOTIDE SEQUENCE</scope>
    <source>
        <tissue evidence="10">Leaf</tissue>
    </source>
</reference>
<dbReference type="EMBL" id="JACEGQ020000006">
    <property type="protein sequence ID" value="KAH8507022.1"/>
    <property type="molecule type" value="Genomic_DNA"/>
</dbReference>
<evidence type="ECO:0000256" key="1">
    <source>
        <dbReference type="ARBA" id="ARBA00004141"/>
    </source>
</evidence>
<comment type="caution">
    <text evidence="10">The sequence shown here is derived from an EMBL/GenBank/DDBJ whole genome shotgun (WGS) entry which is preliminary data.</text>
</comment>
<evidence type="ECO:0000256" key="5">
    <source>
        <dbReference type="ARBA" id="ARBA00022856"/>
    </source>
</evidence>
<comment type="subcellular location">
    <subcellularLocation>
        <location evidence="1">Membrane</location>
        <topology evidence="1">Multi-pass membrane protein</topology>
    </subcellularLocation>
</comment>
<evidence type="ECO:0000313" key="10">
    <source>
        <dbReference type="EMBL" id="KAH8507022.1"/>
    </source>
</evidence>
<keyword evidence="6" id="KW-0653">Protein transport</keyword>
<dbReference type="Pfam" id="PF03169">
    <property type="entry name" value="OPT"/>
    <property type="match status" value="1"/>
</dbReference>
<keyword evidence="5" id="KW-0571">Peptide transport</keyword>
<feature type="transmembrane region" description="Helical" evidence="9">
    <location>
        <begin position="429"/>
        <end position="446"/>
    </location>
</feature>
<accession>A0A8T2YPU8</accession>
<organism evidence="10 11">
    <name type="scientific">Populus deltoides</name>
    <name type="common">Eastern poplar</name>
    <name type="synonym">Eastern cottonwood</name>
    <dbReference type="NCBI Taxonomy" id="3696"/>
    <lineage>
        <taxon>Eukaryota</taxon>
        <taxon>Viridiplantae</taxon>
        <taxon>Streptophyta</taxon>
        <taxon>Embryophyta</taxon>
        <taxon>Tracheophyta</taxon>
        <taxon>Spermatophyta</taxon>
        <taxon>Magnoliopsida</taxon>
        <taxon>eudicotyledons</taxon>
        <taxon>Gunneridae</taxon>
        <taxon>Pentapetalae</taxon>
        <taxon>rosids</taxon>
        <taxon>fabids</taxon>
        <taxon>Malpighiales</taxon>
        <taxon>Salicaceae</taxon>
        <taxon>Saliceae</taxon>
        <taxon>Populus</taxon>
    </lineage>
</organism>
<sequence length="830" mass="92244">MEHVESNGNGICLPTKVKMLDETVSAKEVNDSPIEQVRLTVPVTDDPTLPCLTFRTWVLGITCCALLAFANQFFGYRQNVLYVSSVSAQIVALPIGRLIEAILLNKFIRIPGTKWSFSMNPGPFNLKEHVLITIFANSGSSPAAAVAIITIVKAFYHGRIDAVPAMLLMQTTQLLGYGWARLFRKFLVDSPYMWWPSILVQVSLFRALHEVEIRRKGGLTRLQFFLVVLVSSFAYYIVPGFLFQSITALSFVCWIWKDSITAQQIGSGLHGLGVGSFAIDWSTVAGFLGSPLATPGFAIINYLFGYIIILYIVIPIVYWTNSYGAKRFPIFSSYVFDANGQPYDVSRVLNETTLELRKLGYNGYSKVNLSIFFVYTYGISLAILAAALTHVALLHGREIWHQSKAAYQDKYADVHTRIMKKNYEAVPQWWFYLLLIIVNGLALLTCEGFGRQLQLPYWGVPLATGLALMFTLPVGVLAATTNQVLGINILTELIIGYMYPGKPLANVTFKTYGTFSLFQANSFLSDFKLGHYMKIPPKSMFAVQLIGTIISSSVYFGTAWWLLTSVENICHPSKLSVESPWTCPGDDAYYNASIIWGLVGPMRMFGRLGLYSKMNYFFLIGILAPVPVWILSLKFPKKTWIKYVNVPVILSGTGGMLAVKAVNYMCWLSVGIVFNLVVYNRYRGWWGLEVSDHCPLTTCPTAPGIQYKSQCGSVDVKIPPLTPPVAATDITIKAPKLPNLTSSVTFRLTRPGTPECWLILQRTRMILPQWNDAGTNASNATSTIAYNSSSTATVALNIISRASTSSRGTTFHWAASFAPTSTFIFDAKYR</sequence>
<feature type="transmembrane region" description="Helical" evidence="9">
    <location>
        <begin position="129"/>
        <end position="156"/>
    </location>
</feature>
<comment type="similarity">
    <text evidence="2">Belongs to the oligopeptide OPT transporter (TC 2.A.67.1) family.</text>
</comment>
<feature type="transmembrane region" description="Helical" evidence="9">
    <location>
        <begin position="224"/>
        <end position="256"/>
    </location>
</feature>
<evidence type="ECO:0000256" key="7">
    <source>
        <dbReference type="ARBA" id="ARBA00022989"/>
    </source>
</evidence>
<dbReference type="NCBIfam" id="TIGR00728">
    <property type="entry name" value="OPT_sfam"/>
    <property type="match status" value="1"/>
</dbReference>
<feature type="transmembrane region" description="Helical" evidence="9">
    <location>
        <begin position="57"/>
        <end position="74"/>
    </location>
</feature>
<keyword evidence="4 9" id="KW-0812">Transmembrane</keyword>
<evidence type="ECO:0000256" key="3">
    <source>
        <dbReference type="ARBA" id="ARBA00022448"/>
    </source>
</evidence>
<dbReference type="GO" id="GO:0015031">
    <property type="term" value="P:protein transport"/>
    <property type="evidence" value="ECO:0007669"/>
    <property type="project" value="UniProtKB-KW"/>
</dbReference>
<evidence type="ECO:0000313" key="11">
    <source>
        <dbReference type="Proteomes" id="UP000807159"/>
    </source>
</evidence>
<evidence type="ECO:0000256" key="2">
    <source>
        <dbReference type="ARBA" id="ARBA00005484"/>
    </source>
</evidence>
<evidence type="ECO:0000256" key="6">
    <source>
        <dbReference type="ARBA" id="ARBA00022927"/>
    </source>
</evidence>
<keyword evidence="8 9" id="KW-0472">Membrane</keyword>
<keyword evidence="7 9" id="KW-1133">Transmembrane helix</keyword>
<dbReference type="InterPro" id="IPR004648">
    <property type="entry name" value="Oligpept_transpt"/>
</dbReference>
<evidence type="ECO:0000256" key="8">
    <source>
        <dbReference type="ARBA" id="ARBA00023136"/>
    </source>
</evidence>
<feature type="transmembrane region" description="Helical" evidence="9">
    <location>
        <begin position="458"/>
        <end position="478"/>
    </location>
</feature>
<dbReference type="InterPro" id="IPR004813">
    <property type="entry name" value="OPT"/>
</dbReference>
<dbReference type="GO" id="GO:0035673">
    <property type="term" value="F:oligopeptide transmembrane transporter activity"/>
    <property type="evidence" value="ECO:0007669"/>
    <property type="project" value="InterPro"/>
</dbReference>
<feature type="transmembrane region" description="Helical" evidence="9">
    <location>
        <begin position="484"/>
        <end position="500"/>
    </location>
</feature>
<feature type="transmembrane region" description="Helical" evidence="9">
    <location>
        <begin position="367"/>
        <end position="393"/>
    </location>
</feature>
<evidence type="ECO:0000256" key="9">
    <source>
        <dbReference type="SAM" id="Phobius"/>
    </source>
</evidence>
<proteinExistence type="inferred from homology"/>